<dbReference type="PATRIC" id="fig|480391.4.peg.172"/>
<dbReference type="OrthoDB" id="2311705at2"/>
<keyword evidence="2" id="KW-0812">Transmembrane</keyword>
<dbReference type="GO" id="GO:0004175">
    <property type="term" value="F:endopeptidase activity"/>
    <property type="evidence" value="ECO:0007669"/>
    <property type="project" value="UniProtKB-ARBA"/>
</dbReference>
<keyword evidence="2" id="KW-0472">Membrane</keyword>
<feature type="transmembrane region" description="Helical" evidence="2">
    <location>
        <begin position="44"/>
        <end position="65"/>
    </location>
</feature>
<sequence length="284" mass="31086">MNKKQSLVNKYPLVTAFVALVIAFVLLLTIKTDGTVLQNLRQEVPLTILTLGLVVAIGGFKLIKFQSNGLGFTFRKSIIYLIPGILVASSTIFAAISAHRALQPNLILLILEGVFFYSLLGFFEEGMFRGVILQALLAKFGKTRRGLFGAIIIGGIIFGFVHILLGWFQSGVDLSVLGLLQALVKTLSAGMAGYFFGAIYLKTKNLWGIAIVHGLSDFLLMIGNLMFTGSNSVSYVSSDPKQAMTTLLINTIFILIYIPLVVGATRQLKSLTLPQLGFYRENWK</sequence>
<dbReference type="AlphaFoldDB" id="A0A0R2NI05"/>
<organism evidence="4 5">
    <name type="scientific">Pediococcus argentinicus</name>
    <dbReference type="NCBI Taxonomy" id="480391"/>
    <lineage>
        <taxon>Bacteria</taxon>
        <taxon>Bacillati</taxon>
        <taxon>Bacillota</taxon>
        <taxon>Bacilli</taxon>
        <taxon>Lactobacillales</taxon>
        <taxon>Lactobacillaceae</taxon>
        <taxon>Pediococcus</taxon>
    </lineage>
</organism>
<dbReference type="EMBL" id="JQCQ01000010">
    <property type="protein sequence ID" value="KRO25438.1"/>
    <property type="molecule type" value="Genomic_DNA"/>
</dbReference>
<feature type="domain" description="CAAX prenyl protease 2/Lysostaphin resistance protein A-like" evidence="3">
    <location>
        <begin position="110"/>
        <end position="218"/>
    </location>
</feature>
<evidence type="ECO:0000256" key="1">
    <source>
        <dbReference type="ARBA" id="ARBA00009067"/>
    </source>
</evidence>
<accession>A0A0R2NI05</accession>
<dbReference type="Pfam" id="PF02517">
    <property type="entry name" value="Rce1-like"/>
    <property type="match status" value="1"/>
</dbReference>
<proteinExistence type="inferred from homology"/>
<dbReference type="InterPro" id="IPR003675">
    <property type="entry name" value="Rce1/LyrA-like_dom"/>
</dbReference>
<keyword evidence="2" id="KW-1133">Transmembrane helix</keyword>
<feature type="transmembrane region" description="Helical" evidence="2">
    <location>
        <begin position="102"/>
        <end position="123"/>
    </location>
</feature>
<feature type="transmembrane region" description="Helical" evidence="2">
    <location>
        <begin position="206"/>
        <end position="227"/>
    </location>
</feature>
<evidence type="ECO:0000313" key="4">
    <source>
        <dbReference type="EMBL" id="KRO25438.1"/>
    </source>
</evidence>
<evidence type="ECO:0000259" key="3">
    <source>
        <dbReference type="Pfam" id="PF02517"/>
    </source>
</evidence>
<comment type="caution">
    <text evidence="4">The sequence shown here is derived from an EMBL/GenBank/DDBJ whole genome shotgun (WGS) entry which is preliminary data.</text>
</comment>
<dbReference type="Proteomes" id="UP000051249">
    <property type="component" value="Unassembled WGS sequence"/>
</dbReference>
<dbReference type="RefSeq" id="WP_057798905.1">
    <property type="nucleotide sequence ID" value="NZ_BJZZ01000009.1"/>
</dbReference>
<name>A0A0R2NI05_9LACO</name>
<feature type="transmembrane region" description="Helical" evidence="2">
    <location>
        <begin position="147"/>
        <end position="168"/>
    </location>
</feature>
<feature type="transmembrane region" description="Helical" evidence="2">
    <location>
        <begin position="77"/>
        <end position="96"/>
    </location>
</feature>
<evidence type="ECO:0000256" key="2">
    <source>
        <dbReference type="SAM" id="Phobius"/>
    </source>
</evidence>
<comment type="similarity">
    <text evidence="1">Belongs to the UPF0177 family.</text>
</comment>
<feature type="transmembrane region" description="Helical" evidence="2">
    <location>
        <begin position="12"/>
        <end position="32"/>
    </location>
</feature>
<feature type="transmembrane region" description="Helical" evidence="2">
    <location>
        <begin position="174"/>
        <end position="199"/>
    </location>
</feature>
<evidence type="ECO:0000313" key="5">
    <source>
        <dbReference type="Proteomes" id="UP000051249"/>
    </source>
</evidence>
<gene>
    <name evidence="4" type="ORF">IV88_GL000169</name>
</gene>
<reference evidence="4 5" key="1">
    <citation type="journal article" date="2015" name="Genome Announc.">
        <title>Expanding the biotechnology potential of lactobacilli through comparative genomics of 213 strains and associated genera.</title>
        <authorList>
            <person name="Sun Z."/>
            <person name="Harris H.M."/>
            <person name="McCann A."/>
            <person name="Guo C."/>
            <person name="Argimon S."/>
            <person name="Zhang W."/>
            <person name="Yang X."/>
            <person name="Jeffery I.B."/>
            <person name="Cooney J.C."/>
            <person name="Kagawa T.F."/>
            <person name="Liu W."/>
            <person name="Song Y."/>
            <person name="Salvetti E."/>
            <person name="Wrobel A."/>
            <person name="Rasinkangas P."/>
            <person name="Parkhill J."/>
            <person name="Rea M.C."/>
            <person name="O'Sullivan O."/>
            <person name="Ritari J."/>
            <person name="Douillard F.P."/>
            <person name="Paul Ross R."/>
            <person name="Yang R."/>
            <person name="Briner A.E."/>
            <person name="Felis G.E."/>
            <person name="de Vos W.M."/>
            <person name="Barrangou R."/>
            <person name="Klaenhammer T.R."/>
            <person name="Caufield P.W."/>
            <person name="Cui Y."/>
            <person name="Zhang H."/>
            <person name="O'Toole P.W."/>
        </authorList>
    </citation>
    <scope>NUCLEOTIDE SEQUENCE [LARGE SCALE GENOMIC DNA]</scope>
    <source>
        <strain evidence="4 5">DSM 23026</strain>
    </source>
</reference>
<dbReference type="GO" id="GO:0080120">
    <property type="term" value="P:CAAX-box protein maturation"/>
    <property type="evidence" value="ECO:0007669"/>
    <property type="project" value="UniProtKB-ARBA"/>
</dbReference>
<keyword evidence="5" id="KW-1185">Reference proteome</keyword>
<feature type="transmembrane region" description="Helical" evidence="2">
    <location>
        <begin position="247"/>
        <end position="265"/>
    </location>
</feature>
<protein>
    <recommendedName>
        <fullName evidence="3">CAAX prenyl protease 2/Lysostaphin resistance protein A-like domain-containing protein</fullName>
    </recommendedName>
</protein>